<dbReference type="EMBL" id="RQVS01000017">
    <property type="protein sequence ID" value="RRJ85796.1"/>
    <property type="molecule type" value="Genomic_DNA"/>
</dbReference>
<proteinExistence type="inferred from homology"/>
<dbReference type="RefSeq" id="WP_124973650.1">
    <property type="nucleotide sequence ID" value="NZ_RQVS01000017.1"/>
</dbReference>
<evidence type="ECO:0000256" key="1">
    <source>
        <dbReference type="ARBA" id="ARBA00006484"/>
    </source>
</evidence>
<dbReference type="OrthoDB" id="7064009at2"/>
<organism evidence="3 4">
    <name type="scientific">Gulosibacter macacae</name>
    <dbReference type="NCBI Taxonomy" id="2488791"/>
    <lineage>
        <taxon>Bacteria</taxon>
        <taxon>Bacillati</taxon>
        <taxon>Actinomycetota</taxon>
        <taxon>Actinomycetes</taxon>
        <taxon>Micrococcales</taxon>
        <taxon>Microbacteriaceae</taxon>
        <taxon>Gulosibacter</taxon>
    </lineage>
</organism>
<dbReference type="Pfam" id="PF13561">
    <property type="entry name" value="adh_short_C2"/>
    <property type="match status" value="1"/>
</dbReference>
<dbReference type="Gene3D" id="3.40.50.720">
    <property type="entry name" value="NAD(P)-binding Rossmann-like Domain"/>
    <property type="match status" value="1"/>
</dbReference>
<dbReference type="PRINTS" id="PR00081">
    <property type="entry name" value="GDHRDH"/>
</dbReference>
<dbReference type="PROSITE" id="PS00061">
    <property type="entry name" value="ADH_SHORT"/>
    <property type="match status" value="1"/>
</dbReference>
<dbReference type="FunFam" id="3.40.50.720:FF:000084">
    <property type="entry name" value="Short-chain dehydrogenase reductase"/>
    <property type="match status" value="1"/>
</dbReference>
<sequence>MSQLTLTDRVVIVTGAGSGIGRVTAEQAAAAGAHVIVADLAEGPANETVELIRSADGAATAVVGDISEPEVVDRLIATATEQGTLRGVVNNAGVMDLFAGVGDTDDATWERCLRVNVTAPFLLMRAAMPALIASGGSIVNVASEAGIRGAAAGAAYTSSKHALVGLTKNTAYTYGKQGVRCNAVAPGGVETNIMSSIDPTKINQAGMAALGPVHASAVRMAQSSELAALILFLLADEASNVNGAIIPCDAGWSAG</sequence>
<reference evidence="3 4" key="1">
    <citation type="submission" date="2018-11" db="EMBL/GenBank/DDBJ databases">
        <title>YIM 102482-1 draft genome.</title>
        <authorList>
            <person name="Li G."/>
            <person name="Jiang Y."/>
        </authorList>
    </citation>
    <scope>NUCLEOTIDE SEQUENCE [LARGE SCALE GENOMIC DNA]</scope>
    <source>
        <strain evidence="3 4">YIM 102482-1</strain>
    </source>
</reference>
<dbReference type="PANTHER" id="PTHR24321">
    <property type="entry name" value="DEHYDROGENASES, SHORT CHAIN"/>
    <property type="match status" value="1"/>
</dbReference>
<dbReference type="AlphaFoldDB" id="A0A3P3VVZ3"/>
<dbReference type="GO" id="GO:0016491">
    <property type="term" value="F:oxidoreductase activity"/>
    <property type="evidence" value="ECO:0007669"/>
    <property type="project" value="UniProtKB-KW"/>
</dbReference>
<comment type="caution">
    <text evidence="3">The sequence shown here is derived from an EMBL/GenBank/DDBJ whole genome shotgun (WGS) entry which is preliminary data.</text>
</comment>
<keyword evidence="4" id="KW-1185">Reference proteome</keyword>
<dbReference type="Proteomes" id="UP000274391">
    <property type="component" value="Unassembled WGS sequence"/>
</dbReference>
<dbReference type="PRINTS" id="PR00080">
    <property type="entry name" value="SDRFAMILY"/>
</dbReference>
<accession>A0A3P3VVZ3</accession>
<protein>
    <submittedName>
        <fullName evidence="3">SDR family oxidoreductase</fullName>
    </submittedName>
</protein>
<dbReference type="InterPro" id="IPR002347">
    <property type="entry name" value="SDR_fam"/>
</dbReference>
<evidence type="ECO:0000256" key="2">
    <source>
        <dbReference type="ARBA" id="ARBA00023002"/>
    </source>
</evidence>
<evidence type="ECO:0000313" key="4">
    <source>
        <dbReference type="Proteomes" id="UP000274391"/>
    </source>
</evidence>
<dbReference type="InterPro" id="IPR036291">
    <property type="entry name" value="NAD(P)-bd_dom_sf"/>
</dbReference>
<gene>
    <name evidence="3" type="ORF">EG850_11600</name>
</gene>
<dbReference type="CDD" id="cd05233">
    <property type="entry name" value="SDR_c"/>
    <property type="match status" value="1"/>
</dbReference>
<dbReference type="InterPro" id="IPR020904">
    <property type="entry name" value="Sc_DH/Rdtase_CS"/>
</dbReference>
<comment type="similarity">
    <text evidence="1">Belongs to the short-chain dehydrogenases/reductases (SDR) family.</text>
</comment>
<dbReference type="PANTHER" id="PTHR24321:SF8">
    <property type="entry name" value="ESTRADIOL 17-BETA-DEHYDROGENASE 8-RELATED"/>
    <property type="match status" value="1"/>
</dbReference>
<keyword evidence="2" id="KW-0560">Oxidoreductase</keyword>
<name>A0A3P3VVZ3_9MICO</name>
<evidence type="ECO:0000313" key="3">
    <source>
        <dbReference type="EMBL" id="RRJ85796.1"/>
    </source>
</evidence>
<dbReference type="SUPFAM" id="SSF51735">
    <property type="entry name" value="NAD(P)-binding Rossmann-fold domains"/>
    <property type="match status" value="1"/>
</dbReference>